<dbReference type="Proteomes" id="UP000292919">
    <property type="component" value="Unassembled WGS sequence"/>
</dbReference>
<organism evidence="1 2">
    <name type="scientific">Desulfovibrio legallii</name>
    <dbReference type="NCBI Taxonomy" id="571438"/>
    <lineage>
        <taxon>Bacteria</taxon>
        <taxon>Pseudomonadati</taxon>
        <taxon>Thermodesulfobacteriota</taxon>
        <taxon>Desulfovibrionia</taxon>
        <taxon>Desulfovibrionales</taxon>
        <taxon>Desulfovibrionaceae</taxon>
        <taxon>Desulfovibrio</taxon>
    </lineage>
</organism>
<name>A0A6H3FAY9_9BACT</name>
<evidence type="ECO:0000313" key="2">
    <source>
        <dbReference type="Proteomes" id="UP000292919"/>
    </source>
</evidence>
<keyword evidence="2" id="KW-1185">Reference proteome</keyword>
<dbReference type="AlphaFoldDB" id="A0A6H3FAY9"/>
<accession>A0A6H3FAY9</accession>
<evidence type="ECO:0000313" key="1">
    <source>
        <dbReference type="EMBL" id="TBH79703.1"/>
    </source>
</evidence>
<proteinExistence type="predicted"/>
<evidence type="ECO:0008006" key="3">
    <source>
        <dbReference type="Google" id="ProtNLM"/>
    </source>
</evidence>
<comment type="caution">
    <text evidence="1">The sequence shown here is derived from an EMBL/GenBank/DDBJ whole genome shotgun (WGS) entry which is preliminary data.</text>
</comment>
<dbReference type="InterPro" id="IPR014287">
    <property type="entry name" value="Nase_Fe-Fe_AnfO"/>
</dbReference>
<dbReference type="EMBL" id="SIXC01000007">
    <property type="protein sequence ID" value="TBH79703.1"/>
    <property type="molecule type" value="Genomic_DNA"/>
</dbReference>
<protein>
    <recommendedName>
        <fullName evidence="3">Fe-only nitrogenase accessory protein AnfO</fullName>
    </recommendedName>
</protein>
<reference evidence="1 2" key="1">
    <citation type="submission" date="2018-12" db="EMBL/GenBank/DDBJ databases">
        <title>First genome draft of Desulfovibrio legallis sp. nov.</title>
        <authorList>
            <person name="Ben Dhia O."/>
            <person name="Najjari A."/>
            <person name="Ferjani R."/>
            <person name="Fhoula I."/>
            <person name="Fardeau M.-L."/>
            <person name="Boudabbous A."/>
            <person name="Ouzari H.I."/>
        </authorList>
    </citation>
    <scope>NUCLEOTIDE SEQUENCE [LARGE SCALE GENOMIC DNA]</scope>
    <source>
        <strain evidence="1 2">H1T</strain>
    </source>
</reference>
<gene>
    <name evidence="1" type="ORF">EB812_07290</name>
</gene>
<sequence length="223" mass="24081">MFVVQKENAMRCSHIAVMQTADAALAGVKTCAAIVLWTRAAAGRDWTQGPPLSFSLAGCDSMAALRERLRQLAGRLPQGAALVATGISGLAYNELSRLGFCLCELTAFTPAVLEPLAAEIEAKAQEDAPVPTGPVATATPGVYRINLMEVMAAHPEISSKKALRPFLASTPFVELDLICGHMPPWLEEHMRQHRLTCARSHLPDGSLRARITHTLCNEIPQNF</sequence>
<dbReference type="Pfam" id="PF09582">
    <property type="entry name" value="AnfO_nitrog"/>
    <property type="match status" value="1"/>
</dbReference>